<reference evidence="10 11" key="1">
    <citation type="submission" date="2020-07" db="EMBL/GenBank/DDBJ databases">
        <authorList>
            <person name="Feng X."/>
        </authorList>
    </citation>
    <scope>NUCLEOTIDE SEQUENCE [LARGE SCALE GENOMIC DNA]</scope>
    <source>
        <strain evidence="10 11">JCM31066</strain>
    </source>
</reference>
<keyword evidence="5" id="KW-0460">Magnesium</keyword>
<protein>
    <submittedName>
        <fullName evidence="10">Phospho-sugar mutase</fullName>
    </submittedName>
</protein>
<comment type="caution">
    <text evidence="10">The sequence shown here is derived from an EMBL/GenBank/DDBJ whole genome shotgun (WGS) entry which is preliminary data.</text>
</comment>
<dbReference type="InterPro" id="IPR005844">
    <property type="entry name" value="A-D-PHexomutase_a/b/a-I"/>
</dbReference>
<evidence type="ECO:0000256" key="5">
    <source>
        <dbReference type="ARBA" id="ARBA00022842"/>
    </source>
</evidence>
<keyword evidence="11" id="KW-1185">Reference proteome</keyword>
<dbReference type="SUPFAM" id="SSF55957">
    <property type="entry name" value="Phosphoglucomutase, C-terminal domain"/>
    <property type="match status" value="1"/>
</dbReference>
<keyword evidence="6" id="KW-0413">Isomerase</keyword>
<evidence type="ECO:0000256" key="4">
    <source>
        <dbReference type="ARBA" id="ARBA00022723"/>
    </source>
</evidence>
<evidence type="ECO:0000256" key="2">
    <source>
        <dbReference type="ARBA" id="ARBA00010231"/>
    </source>
</evidence>
<dbReference type="GO" id="GO:0006166">
    <property type="term" value="P:purine ribonucleoside salvage"/>
    <property type="evidence" value="ECO:0007669"/>
    <property type="project" value="TreeGrafter"/>
</dbReference>
<dbReference type="CDD" id="cd05799">
    <property type="entry name" value="PGM2"/>
    <property type="match status" value="1"/>
</dbReference>
<sequence>MSTLDTVKQAGAAGKLLPSSVENITAWLEAGFLPQWAVAAIDELVAQEAWDELNNRFYQLIKFGTGGMRTRTIGEITAPSEVGTPSPLGAPEHPAVGTNMLNDFNLIRATIGLFRHCQEYLQEVEQFETPKLVIGHDVRHYSRHFCELAASTWTKLGGLAMIFEGPRATPHLSFAVRHLKATAGVVITASHNPPHDNGFKAYFCDGAQVVSPHAEAIIEQFKAVELGELPAFLDVDLGKVVTLPVSVDEAYYEALEDNVLDPEVFETATPKFVFTPNHGTGAISAMPMMEVFGVEVHPVEEQMVQDGRFPTVKSPNPEIKTAFDHALKLAEEVQADAVIATDPDADRLGVGARNPAGEMILYTGNQLGSCLAEYRVAKLKEMGIIPLEGSENAALIKTFVTTPMQEAIAQAHGVKCIDTLTGFKWIGEKLKHYEEDLQDRLFEEEGLALDYDETDLSTRVSLLLDYSTYYIFGGEESYGYLASDRVRDKDATGAILMFSELMAYLKGQGLTLAEYLDGLYLKYGYYAETLLNLYFEGAAGSQKIRNIIDSYRTNPPKEIAGAKVVKLIDFGRDDIEDADAKPIPKEDFYFVELDNGYRYAVRGSGTEPKIKFYCFAREDVDSDESLEAVKAATMEKVEAMKAALEADARARAGE</sequence>
<comment type="similarity">
    <text evidence="2">Belongs to the phosphohexose mutase family.</text>
</comment>
<dbReference type="InterPro" id="IPR005845">
    <property type="entry name" value="A-D-PHexomutase_a/b/a-II"/>
</dbReference>
<dbReference type="InterPro" id="IPR005846">
    <property type="entry name" value="A-D-PHexomutase_a/b/a-III"/>
</dbReference>
<feature type="domain" description="Alpha-D-phosphohexomutase alpha/beta/alpha" evidence="8">
    <location>
        <begin position="250"/>
        <end position="350"/>
    </location>
</feature>
<dbReference type="Pfam" id="PF02880">
    <property type="entry name" value="PGM_PMM_III"/>
    <property type="match status" value="2"/>
</dbReference>
<comment type="cofactor">
    <cofactor evidence="1">
        <name>Mg(2+)</name>
        <dbReference type="ChEBI" id="CHEBI:18420"/>
    </cofactor>
</comment>
<dbReference type="PANTHER" id="PTHR45745">
    <property type="entry name" value="PHOSPHOMANNOMUTASE 45A"/>
    <property type="match status" value="1"/>
</dbReference>
<dbReference type="GO" id="GO:0005975">
    <property type="term" value="P:carbohydrate metabolic process"/>
    <property type="evidence" value="ECO:0007669"/>
    <property type="project" value="InterPro"/>
</dbReference>
<dbReference type="Proteomes" id="UP000546464">
    <property type="component" value="Unassembled WGS sequence"/>
</dbReference>
<dbReference type="Pfam" id="PF02879">
    <property type="entry name" value="PGM_PMM_II"/>
    <property type="match status" value="1"/>
</dbReference>
<dbReference type="GO" id="GO:0000287">
    <property type="term" value="F:magnesium ion binding"/>
    <property type="evidence" value="ECO:0007669"/>
    <property type="project" value="InterPro"/>
</dbReference>
<dbReference type="RefSeq" id="WP_185675638.1">
    <property type="nucleotide sequence ID" value="NZ_JACHVB010000032.1"/>
</dbReference>
<evidence type="ECO:0000256" key="3">
    <source>
        <dbReference type="ARBA" id="ARBA00022553"/>
    </source>
</evidence>
<evidence type="ECO:0000256" key="6">
    <source>
        <dbReference type="ARBA" id="ARBA00023235"/>
    </source>
</evidence>
<dbReference type="InterPro" id="IPR036900">
    <property type="entry name" value="A-D-PHexomutase_C_sf"/>
</dbReference>
<name>A0A842HF45_9BACT</name>
<dbReference type="PROSITE" id="PS00710">
    <property type="entry name" value="PGM_PMM"/>
    <property type="match status" value="1"/>
</dbReference>
<keyword evidence="4" id="KW-0479">Metal-binding</keyword>
<dbReference type="InterPro" id="IPR016066">
    <property type="entry name" value="A-D-PHexomutase_CS"/>
</dbReference>
<dbReference type="InterPro" id="IPR016055">
    <property type="entry name" value="A-D-PHexomutase_a/b/a-I/II/III"/>
</dbReference>
<dbReference type="EMBL" id="JACHVB010000032">
    <property type="protein sequence ID" value="MBC2594668.1"/>
    <property type="molecule type" value="Genomic_DNA"/>
</dbReference>
<dbReference type="SUPFAM" id="SSF53738">
    <property type="entry name" value="Phosphoglucomutase, first 3 domains"/>
    <property type="match status" value="3"/>
</dbReference>
<keyword evidence="3" id="KW-0597">Phosphoprotein</keyword>
<evidence type="ECO:0000259" key="9">
    <source>
        <dbReference type="Pfam" id="PF02880"/>
    </source>
</evidence>
<evidence type="ECO:0000259" key="8">
    <source>
        <dbReference type="Pfam" id="PF02879"/>
    </source>
</evidence>
<evidence type="ECO:0000259" key="7">
    <source>
        <dbReference type="Pfam" id="PF02878"/>
    </source>
</evidence>
<feature type="domain" description="Alpha-D-phosphohexomutase alpha/beta/alpha" evidence="9">
    <location>
        <begin position="470"/>
        <end position="522"/>
    </location>
</feature>
<organism evidence="10 11">
    <name type="scientific">Ruficoccus amylovorans</name>
    <dbReference type="NCBI Taxonomy" id="1804625"/>
    <lineage>
        <taxon>Bacteria</taxon>
        <taxon>Pseudomonadati</taxon>
        <taxon>Verrucomicrobiota</taxon>
        <taxon>Opitutia</taxon>
        <taxon>Puniceicoccales</taxon>
        <taxon>Cerasicoccaceae</taxon>
        <taxon>Ruficoccus</taxon>
    </lineage>
</organism>
<feature type="domain" description="Alpha-D-phosphohexomutase alpha/beta/alpha" evidence="9">
    <location>
        <begin position="364"/>
        <end position="432"/>
    </location>
</feature>
<dbReference type="Pfam" id="PF02878">
    <property type="entry name" value="PGM_PMM_I"/>
    <property type="match status" value="1"/>
</dbReference>
<dbReference type="GO" id="GO:0008973">
    <property type="term" value="F:phosphopentomutase activity"/>
    <property type="evidence" value="ECO:0007669"/>
    <property type="project" value="TreeGrafter"/>
</dbReference>
<dbReference type="Gene3D" id="3.40.120.10">
    <property type="entry name" value="Alpha-D-Glucose-1,6-Bisphosphate, subunit A, domain 3"/>
    <property type="match status" value="3"/>
</dbReference>
<gene>
    <name evidence="10" type="ORF">H5P28_10390</name>
</gene>
<accession>A0A842HF45</accession>
<feature type="domain" description="Alpha-D-phosphohexomutase alpha/beta/alpha" evidence="7">
    <location>
        <begin position="124"/>
        <end position="225"/>
    </location>
</feature>
<dbReference type="Gene3D" id="3.30.310.50">
    <property type="entry name" value="Alpha-D-phosphohexomutase, C-terminal domain"/>
    <property type="match status" value="1"/>
</dbReference>
<evidence type="ECO:0000313" key="10">
    <source>
        <dbReference type="EMBL" id="MBC2594668.1"/>
    </source>
</evidence>
<proteinExistence type="inferred from homology"/>
<dbReference type="PANTHER" id="PTHR45745:SF1">
    <property type="entry name" value="PHOSPHOGLUCOMUTASE 2B-RELATED"/>
    <property type="match status" value="1"/>
</dbReference>
<evidence type="ECO:0000313" key="11">
    <source>
        <dbReference type="Proteomes" id="UP000546464"/>
    </source>
</evidence>
<evidence type="ECO:0000256" key="1">
    <source>
        <dbReference type="ARBA" id="ARBA00001946"/>
    </source>
</evidence>
<dbReference type="AlphaFoldDB" id="A0A842HF45"/>